<evidence type="ECO:0000313" key="2">
    <source>
        <dbReference type="Proteomes" id="UP000033483"/>
    </source>
</evidence>
<dbReference type="EMBL" id="LAEV01001332">
    <property type="protein sequence ID" value="KKA28390.1"/>
    <property type="molecule type" value="Genomic_DNA"/>
</dbReference>
<dbReference type="OrthoDB" id="5415867at2759"/>
<name>A0A0F4ZDS6_9PEZI</name>
<gene>
    <name evidence="1" type="ORF">TD95_000184</name>
</gene>
<dbReference type="InterPro" id="IPR052953">
    <property type="entry name" value="Ser-rich/MCO-related"/>
</dbReference>
<keyword evidence="2" id="KW-1185">Reference proteome</keyword>
<accession>A0A0F4ZDS6</accession>
<dbReference type="PANTHER" id="PTHR34883:SF17">
    <property type="entry name" value="CUPREDOXIN"/>
    <property type="match status" value="1"/>
</dbReference>
<dbReference type="InterPro" id="IPR008972">
    <property type="entry name" value="Cupredoxin"/>
</dbReference>
<dbReference type="PANTHER" id="PTHR34883">
    <property type="entry name" value="SERINE-RICH PROTEIN, PUTATIVE-RELATED-RELATED"/>
    <property type="match status" value="1"/>
</dbReference>
<evidence type="ECO:0000313" key="1">
    <source>
        <dbReference type="EMBL" id="KKA28390.1"/>
    </source>
</evidence>
<sequence length="177" mass="17908">MLASILLLAPLALGAPSRSLPRSPTLTSTALATTRTIAVGRASPIEPFNIFASPGDVLEFHFATGENAVVQSSFDAPCAPLPGGFSSGLFSVPAGQAQSTDVFAVTVGEHAGPLWFYLAVGDRCNADGAVGVVNADTESAQNINAFREKALMAGVTVPVGGVNGGTVKPNPNPNAGF</sequence>
<dbReference type="Gene3D" id="2.60.40.420">
    <property type="entry name" value="Cupredoxins - blue copper proteins"/>
    <property type="match status" value="1"/>
</dbReference>
<comment type="caution">
    <text evidence="1">The sequence shown here is derived from an EMBL/GenBank/DDBJ whole genome shotgun (WGS) entry which is preliminary data.</text>
</comment>
<protein>
    <recommendedName>
        <fullName evidence="3">Extracellular serine-rich protein</fullName>
    </recommendedName>
</protein>
<dbReference type="Proteomes" id="UP000033483">
    <property type="component" value="Unassembled WGS sequence"/>
</dbReference>
<proteinExistence type="predicted"/>
<dbReference type="SUPFAM" id="SSF49503">
    <property type="entry name" value="Cupredoxins"/>
    <property type="match status" value="1"/>
</dbReference>
<reference evidence="1 2" key="1">
    <citation type="submission" date="2015-03" db="EMBL/GenBank/DDBJ databases">
        <authorList>
            <person name="Radwan O."/>
            <person name="Al-Naeli F.A."/>
            <person name="Rendon G.A."/>
            <person name="Fields C."/>
        </authorList>
    </citation>
    <scope>NUCLEOTIDE SEQUENCE [LARGE SCALE GENOMIC DNA]</scope>
    <source>
        <strain evidence="1">CR-DP1</strain>
    </source>
</reference>
<evidence type="ECO:0008006" key="3">
    <source>
        <dbReference type="Google" id="ProtNLM"/>
    </source>
</evidence>
<dbReference type="AlphaFoldDB" id="A0A0F4ZDS6"/>
<organism evidence="1 2">
    <name type="scientific">Thielaviopsis punctulata</name>
    <dbReference type="NCBI Taxonomy" id="72032"/>
    <lineage>
        <taxon>Eukaryota</taxon>
        <taxon>Fungi</taxon>
        <taxon>Dikarya</taxon>
        <taxon>Ascomycota</taxon>
        <taxon>Pezizomycotina</taxon>
        <taxon>Sordariomycetes</taxon>
        <taxon>Hypocreomycetidae</taxon>
        <taxon>Microascales</taxon>
        <taxon>Ceratocystidaceae</taxon>
        <taxon>Thielaviopsis</taxon>
    </lineage>
</organism>